<dbReference type="AlphaFoldDB" id="A0AAN7YCE7"/>
<dbReference type="InterPro" id="IPR030185">
    <property type="entry name" value="Mae1"/>
</dbReference>
<evidence type="ECO:0000256" key="4">
    <source>
        <dbReference type="ARBA" id="ARBA00023136"/>
    </source>
</evidence>
<protein>
    <submittedName>
        <fullName evidence="6">Uncharacterized protein</fullName>
    </submittedName>
</protein>
<feature type="transmembrane region" description="Helical" evidence="5">
    <location>
        <begin position="30"/>
        <end position="47"/>
    </location>
</feature>
<keyword evidence="2 5" id="KW-0812">Transmembrane</keyword>
<dbReference type="Proteomes" id="UP001310890">
    <property type="component" value="Unassembled WGS sequence"/>
</dbReference>
<dbReference type="Pfam" id="PF03595">
    <property type="entry name" value="SLAC1"/>
    <property type="match status" value="1"/>
</dbReference>
<name>A0AAN7YCE7_9PEZI</name>
<comment type="caution">
    <text evidence="6">The sequence shown here is derived from an EMBL/GenBank/DDBJ whole genome shotgun (WGS) entry which is preliminary data.</text>
</comment>
<evidence type="ECO:0000313" key="6">
    <source>
        <dbReference type="EMBL" id="KAK5108092.1"/>
    </source>
</evidence>
<dbReference type="EMBL" id="JAVRRL010000096">
    <property type="protein sequence ID" value="KAK5108092.1"/>
    <property type="molecule type" value="Genomic_DNA"/>
</dbReference>
<evidence type="ECO:0000313" key="7">
    <source>
        <dbReference type="Proteomes" id="UP001310890"/>
    </source>
</evidence>
<dbReference type="PANTHER" id="PTHR31162">
    <property type="entry name" value="MALIC ACID TRANSPORT PROTEIN-RELATED"/>
    <property type="match status" value="1"/>
</dbReference>
<dbReference type="GO" id="GO:0015140">
    <property type="term" value="F:malate transmembrane transporter activity"/>
    <property type="evidence" value="ECO:0007669"/>
    <property type="project" value="InterPro"/>
</dbReference>
<evidence type="ECO:0000256" key="5">
    <source>
        <dbReference type="SAM" id="Phobius"/>
    </source>
</evidence>
<dbReference type="GO" id="GO:0016020">
    <property type="term" value="C:membrane"/>
    <property type="evidence" value="ECO:0007669"/>
    <property type="project" value="UniProtKB-SubCell"/>
</dbReference>
<proteinExistence type="predicted"/>
<dbReference type="PANTHER" id="PTHR31162:SF0">
    <property type="entry name" value="MALIC ACID TRANSPORT PROTEIN"/>
    <property type="match status" value="1"/>
</dbReference>
<organism evidence="6 7">
    <name type="scientific">Meristemomyces frigidus</name>
    <dbReference type="NCBI Taxonomy" id="1508187"/>
    <lineage>
        <taxon>Eukaryota</taxon>
        <taxon>Fungi</taxon>
        <taxon>Dikarya</taxon>
        <taxon>Ascomycota</taxon>
        <taxon>Pezizomycotina</taxon>
        <taxon>Dothideomycetes</taxon>
        <taxon>Dothideomycetidae</taxon>
        <taxon>Mycosphaerellales</taxon>
        <taxon>Teratosphaeriaceae</taxon>
        <taxon>Meristemomyces</taxon>
    </lineage>
</organism>
<sequence length="83" mass="9053">MQGWGFIFPNVGLTIVAIYIGNVLESDGIRGVTSAMSVLLVGMWLFVARMNGRASWKGQVLWPGMDEDMEDSGGHGKDEETGY</sequence>
<dbReference type="Gene3D" id="1.50.10.150">
    <property type="entry name" value="Voltage-dependent anion channel"/>
    <property type="match status" value="1"/>
</dbReference>
<keyword evidence="4 5" id="KW-0472">Membrane</keyword>
<feature type="transmembrane region" description="Helical" evidence="5">
    <location>
        <begin position="7"/>
        <end position="24"/>
    </location>
</feature>
<comment type="subcellular location">
    <subcellularLocation>
        <location evidence="1">Membrane</location>
        <topology evidence="1">Multi-pass membrane protein</topology>
    </subcellularLocation>
</comment>
<evidence type="ECO:0000256" key="3">
    <source>
        <dbReference type="ARBA" id="ARBA00022989"/>
    </source>
</evidence>
<gene>
    <name evidence="6" type="ORF">LTR62_008809</name>
</gene>
<evidence type="ECO:0000256" key="2">
    <source>
        <dbReference type="ARBA" id="ARBA00022692"/>
    </source>
</evidence>
<dbReference type="InterPro" id="IPR004695">
    <property type="entry name" value="SLAC1/Mae1/Ssu1/TehA"/>
</dbReference>
<reference evidence="6" key="1">
    <citation type="submission" date="2023-08" db="EMBL/GenBank/DDBJ databases">
        <title>Black Yeasts Isolated from many extreme environments.</title>
        <authorList>
            <person name="Coleine C."/>
            <person name="Stajich J.E."/>
            <person name="Selbmann L."/>
        </authorList>
    </citation>
    <scope>NUCLEOTIDE SEQUENCE</scope>
    <source>
        <strain evidence="6">CCFEE 5401</strain>
    </source>
</reference>
<accession>A0AAN7YCE7</accession>
<dbReference type="InterPro" id="IPR038665">
    <property type="entry name" value="Voltage-dep_anion_channel_sf"/>
</dbReference>
<keyword evidence="3 5" id="KW-1133">Transmembrane helix</keyword>
<evidence type="ECO:0000256" key="1">
    <source>
        <dbReference type="ARBA" id="ARBA00004141"/>
    </source>
</evidence>